<comment type="caution">
    <text evidence="2">The sequence shown here is derived from an EMBL/GenBank/DDBJ whole genome shotgun (WGS) entry which is preliminary data.</text>
</comment>
<proteinExistence type="predicted"/>
<keyword evidence="1" id="KW-1133">Transmembrane helix</keyword>
<evidence type="ECO:0000256" key="1">
    <source>
        <dbReference type="SAM" id="Phobius"/>
    </source>
</evidence>
<feature type="transmembrane region" description="Helical" evidence="1">
    <location>
        <begin position="35"/>
        <end position="53"/>
    </location>
</feature>
<keyword evidence="1" id="KW-0812">Transmembrane</keyword>
<protein>
    <submittedName>
        <fullName evidence="2">Uncharacterized protein</fullName>
    </submittedName>
</protein>
<dbReference type="AlphaFoldDB" id="A0A2V3DW11"/>
<reference evidence="2 3" key="1">
    <citation type="submission" date="2018-05" db="EMBL/GenBank/DDBJ databases">
        <title>Genetic diversity of glacier-inhabiting Cryobacterium bacteria in China and description of Cryobacterium mengkeensis sp. nov. and Arthrobacter glacialis sp. nov.</title>
        <authorList>
            <person name="Liu Q."/>
            <person name="Xin Y.-H."/>
        </authorList>
    </citation>
    <scope>NUCLEOTIDE SEQUENCE [LARGE SCALE GENOMIC DNA]</scope>
    <source>
        <strain evidence="2 3">GP3</strain>
    </source>
</reference>
<dbReference type="EMBL" id="QHLZ01000001">
    <property type="protein sequence ID" value="PXA69501.1"/>
    <property type="molecule type" value="Genomic_DNA"/>
</dbReference>
<sequence length="71" mass="7175">MGGMLLSRTALLTLILSIGLLVGGALVVTFTALGILGWALLVVGIVAAIVAVTTSKPERLSEKAGTAQNQN</sequence>
<evidence type="ECO:0000313" key="2">
    <source>
        <dbReference type="EMBL" id="PXA69501.1"/>
    </source>
</evidence>
<gene>
    <name evidence="2" type="ORF">CVS29_02870</name>
</gene>
<accession>A0A2V3DW11</accession>
<dbReference type="Proteomes" id="UP000246303">
    <property type="component" value="Unassembled WGS sequence"/>
</dbReference>
<name>A0A2V3DW11_9MICC</name>
<keyword evidence="1" id="KW-0472">Membrane</keyword>
<keyword evidence="3" id="KW-1185">Reference proteome</keyword>
<evidence type="ECO:0000313" key="3">
    <source>
        <dbReference type="Proteomes" id="UP000246303"/>
    </source>
</evidence>
<organism evidence="2 3">
    <name type="scientific">Arthrobacter psychrochitiniphilus</name>
    <dbReference type="NCBI Taxonomy" id="291045"/>
    <lineage>
        <taxon>Bacteria</taxon>
        <taxon>Bacillati</taxon>
        <taxon>Actinomycetota</taxon>
        <taxon>Actinomycetes</taxon>
        <taxon>Micrococcales</taxon>
        <taxon>Micrococcaceae</taxon>
        <taxon>Arthrobacter</taxon>
    </lineage>
</organism>